<organism evidence="3 4">
    <name type="scientific">Streptomyces luteolifulvus</name>
    <dbReference type="NCBI Taxonomy" id="2615112"/>
    <lineage>
        <taxon>Bacteria</taxon>
        <taxon>Bacillati</taxon>
        <taxon>Actinomycetota</taxon>
        <taxon>Actinomycetes</taxon>
        <taxon>Kitasatosporales</taxon>
        <taxon>Streptomycetaceae</taxon>
        <taxon>Streptomyces</taxon>
    </lineage>
</organism>
<evidence type="ECO:0000313" key="3">
    <source>
        <dbReference type="EMBL" id="KAB1139191.1"/>
    </source>
</evidence>
<dbReference type="EMBL" id="VZRB01000070">
    <property type="protein sequence ID" value="KAB1139191.1"/>
    <property type="molecule type" value="Genomic_DNA"/>
</dbReference>
<reference evidence="3 4" key="1">
    <citation type="submission" date="2019-09" db="EMBL/GenBank/DDBJ databases">
        <title>Screening of Novel Bioactive Compounds from Soil-Associated.</title>
        <authorList>
            <person name="Zhao S."/>
        </authorList>
    </citation>
    <scope>NUCLEOTIDE SEQUENCE [LARGE SCALE GENOMIC DNA]</scope>
    <source>
        <strain evidence="3 4">HIT-DPA4</strain>
    </source>
</reference>
<feature type="transmembrane region" description="Helical" evidence="2">
    <location>
        <begin position="20"/>
        <end position="42"/>
    </location>
</feature>
<gene>
    <name evidence="3" type="ORF">F7R91_40825</name>
</gene>
<feature type="compositionally biased region" description="Basic and acidic residues" evidence="1">
    <location>
        <begin position="85"/>
        <end position="96"/>
    </location>
</feature>
<dbReference type="Proteomes" id="UP000442707">
    <property type="component" value="Unassembled WGS sequence"/>
</dbReference>
<feature type="region of interest" description="Disordered" evidence="1">
    <location>
        <begin position="75"/>
        <end position="96"/>
    </location>
</feature>
<comment type="caution">
    <text evidence="3">The sequence shown here is derived from an EMBL/GenBank/DDBJ whole genome shotgun (WGS) entry which is preliminary data.</text>
</comment>
<keyword evidence="2" id="KW-0812">Transmembrane</keyword>
<sequence>MGAGASAVQHLGKKTSKRPAVLGVVTFTLGAGAVATLAAALASLLVESVLAKRVLWVVVAVAVAVGAGVWRAAYGATSSPPGSDRLPHDARTGSPE</sequence>
<feature type="transmembrane region" description="Helical" evidence="2">
    <location>
        <begin position="54"/>
        <end position="73"/>
    </location>
</feature>
<keyword evidence="2" id="KW-0472">Membrane</keyword>
<name>A0A6H9UNB8_9ACTN</name>
<evidence type="ECO:0000256" key="1">
    <source>
        <dbReference type="SAM" id="MobiDB-lite"/>
    </source>
</evidence>
<evidence type="ECO:0000256" key="2">
    <source>
        <dbReference type="SAM" id="Phobius"/>
    </source>
</evidence>
<accession>A0A6H9UNB8</accession>
<keyword evidence="2" id="KW-1133">Transmembrane helix</keyword>
<keyword evidence="4" id="KW-1185">Reference proteome</keyword>
<protein>
    <submittedName>
        <fullName evidence="3">Uncharacterized protein</fullName>
    </submittedName>
</protein>
<dbReference type="AlphaFoldDB" id="A0A6H9UNB8"/>
<evidence type="ECO:0000313" key="4">
    <source>
        <dbReference type="Proteomes" id="UP000442707"/>
    </source>
</evidence>
<proteinExistence type="predicted"/>